<dbReference type="PANTHER" id="PTHR11091">
    <property type="entry name" value="OXIDOREDUCTASE-RELATED"/>
    <property type="match status" value="1"/>
</dbReference>
<dbReference type="AlphaFoldDB" id="A0A4Y9ABA0"/>
<gene>
    <name evidence="3" type="ORF">E4U82_16585</name>
</gene>
<dbReference type="OrthoDB" id="9769447at2"/>
<sequence length="358" mass="38947">MTFYINHTDLENYVKAIFQKAGLQDDHSATVARHLVFANLRGVDSHGITRVKNYTDRLESGVVNRAHHMSITKETPSSVFIDGANELGIIPATEGIKRAVNKAKETGVAIAGINHSNHCGMLADYTGYAAEHGCVCLATTNAPSYMAPWGGKERYFGTNPISYGIPGGDKGNIVFDMATSIVARGKIKLAIQNHEDIPVGWAINRDGESTTDAQEAMDGLVLPVGGPKGYGLALLSDVLSGLLTGAAFGPRVGRPENLGERQEVGQFFFVMRADIFEELDTFKNRMDTMAREIKAIPTAKGYDQIYLPGEIENEREKERRGNGIPLMEEAVDELQSVGERYGVSPPLKKLVFDGVLMS</sequence>
<accession>A0A4Y9ABA0</accession>
<dbReference type="InterPro" id="IPR036111">
    <property type="entry name" value="Mal/L-sulfo/L-lacto_DH-like_sf"/>
</dbReference>
<keyword evidence="2" id="KW-0560">Oxidoreductase</keyword>
<dbReference type="RefSeq" id="WP_135111291.1">
    <property type="nucleotide sequence ID" value="NZ_SRHY01000044.1"/>
</dbReference>
<reference evidence="3 4" key="1">
    <citation type="submission" date="2019-03" db="EMBL/GenBank/DDBJ databases">
        <title>Genome sequence of Lentibacillus salicampi ATCC BAA-719.</title>
        <authorList>
            <person name="Maclea K.S."/>
            <person name="Simoes Junior M."/>
        </authorList>
    </citation>
    <scope>NUCLEOTIDE SEQUENCE [LARGE SCALE GENOMIC DNA]</scope>
    <source>
        <strain evidence="3 4">ATCC BAA-719</strain>
    </source>
</reference>
<evidence type="ECO:0000256" key="2">
    <source>
        <dbReference type="ARBA" id="ARBA00023002"/>
    </source>
</evidence>
<dbReference type="Proteomes" id="UP000298484">
    <property type="component" value="Unassembled WGS sequence"/>
</dbReference>
<evidence type="ECO:0000313" key="3">
    <source>
        <dbReference type="EMBL" id="TFJ91644.1"/>
    </source>
</evidence>
<dbReference type="Gene3D" id="3.30.1370.60">
    <property type="entry name" value="Hypothetical oxidoreductase yiak, domain 2"/>
    <property type="match status" value="1"/>
</dbReference>
<protein>
    <submittedName>
        <fullName evidence="3">Ldh family oxidoreductase</fullName>
    </submittedName>
</protein>
<dbReference type="Pfam" id="PF02615">
    <property type="entry name" value="Ldh_2"/>
    <property type="match status" value="1"/>
</dbReference>
<proteinExistence type="inferred from homology"/>
<dbReference type="GO" id="GO:0016491">
    <property type="term" value="F:oxidoreductase activity"/>
    <property type="evidence" value="ECO:0007669"/>
    <property type="project" value="UniProtKB-KW"/>
</dbReference>
<dbReference type="InterPro" id="IPR043143">
    <property type="entry name" value="Mal/L-sulf/L-lact_DH-like_NADP"/>
</dbReference>
<evidence type="ECO:0000313" key="4">
    <source>
        <dbReference type="Proteomes" id="UP000298484"/>
    </source>
</evidence>
<dbReference type="EMBL" id="SRHY01000044">
    <property type="protein sequence ID" value="TFJ91644.1"/>
    <property type="molecule type" value="Genomic_DNA"/>
</dbReference>
<dbReference type="PANTHER" id="PTHR11091:SF0">
    <property type="entry name" value="MALATE DEHYDROGENASE"/>
    <property type="match status" value="1"/>
</dbReference>
<name>A0A4Y9ABA0_9BACI</name>
<dbReference type="SUPFAM" id="SSF89733">
    <property type="entry name" value="L-sulfolactate dehydrogenase-like"/>
    <property type="match status" value="1"/>
</dbReference>
<dbReference type="Gene3D" id="1.10.1530.10">
    <property type="match status" value="1"/>
</dbReference>
<comment type="caution">
    <text evidence="3">The sequence shown here is derived from an EMBL/GenBank/DDBJ whole genome shotgun (WGS) entry which is preliminary data.</text>
</comment>
<organism evidence="3 4">
    <name type="scientific">Lentibacillus salicampi</name>
    <dbReference type="NCBI Taxonomy" id="175306"/>
    <lineage>
        <taxon>Bacteria</taxon>
        <taxon>Bacillati</taxon>
        <taxon>Bacillota</taxon>
        <taxon>Bacilli</taxon>
        <taxon>Bacillales</taxon>
        <taxon>Bacillaceae</taxon>
        <taxon>Lentibacillus</taxon>
    </lineage>
</organism>
<dbReference type="InterPro" id="IPR043144">
    <property type="entry name" value="Mal/L-sulf/L-lact_DH-like_ah"/>
</dbReference>
<dbReference type="InterPro" id="IPR003767">
    <property type="entry name" value="Malate/L-lactate_DH-like"/>
</dbReference>
<comment type="similarity">
    <text evidence="1">Belongs to the LDH2/MDH2 oxidoreductase family.</text>
</comment>
<keyword evidence="4" id="KW-1185">Reference proteome</keyword>
<evidence type="ECO:0000256" key="1">
    <source>
        <dbReference type="ARBA" id="ARBA00006056"/>
    </source>
</evidence>